<dbReference type="GO" id="GO:0006420">
    <property type="term" value="P:arginyl-tRNA aminoacylation"/>
    <property type="evidence" value="ECO:0007669"/>
    <property type="project" value="InterPro"/>
</dbReference>
<feature type="transmembrane region" description="Helical" evidence="1">
    <location>
        <begin position="21"/>
        <end position="42"/>
    </location>
</feature>
<feature type="non-terminal residue" evidence="3">
    <location>
        <position position="1"/>
    </location>
</feature>
<evidence type="ECO:0000256" key="1">
    <source>
        <dbReference type="SAM" id="Phobius"/>
    </source>
</evidence>
<dbReference type="InterPro" id="IPR008909">
    <property type="entry name" value="DALR_anticod-bd"/>
</dbReference>
<evidence type="ECO:0000313" key="3">
    <source>
        <dbReference type="EMBL" id="JAQ09175.1"/>
    </source>
</evidence>
<dbReference type="EMBL" id="GDHC01009454">
    <property type="protein sequence ID" value="JAQ09175.1"/>
    <property type="molecule type" value="Transcribed_RNA"/>
</dbReference>
<name>A0A146LPR3_LYGHE</name>
<evidence type="ECO:0000259" key="2">
    <source>
        <dbReference type="SMART" id="SM00836"/>
    </source>
</evidence>
<reference evidence="3" key="1">
    <citation type="journal article" date="2016" name="Gigascience">
        <title>De novo construction of an expanded transcriptome assembly for the western tarnished plant bug, Lygus hesperus.</title>
        <authorList>
            <person name="Tassone E.E."/>
            <person name="Geib S.M."/>
            <person name="Hall B."/>
            <person name="Fabrick J.A."/>
            <person name="Brent C.S."/>
            <person name="Hull J.J."/>
        </authorList>
    </citation>
    <scope>NUCLEOTIDE SEQUENCE</scope>
</reference>
<dbReference type="GO" id="GO:0005524">
    <property type="term" value="F:ATP binding"/>
    <property type="evidence" value="ECO:0007669"/>
    <property type="project" value="InterPro"/>
</dbReference>
<sequence>NSGRTGTGDFKPISRTRAGISICYFCFIIEMTYFICALTEYFRNQKTPMGLPIFHKCRKRETRGEFWCFWYALRYRLRLGYPNLEWYKDMEHFNNVLQEAPGEQFIRILEEDCPLLRGALDIQIVRYPEKDDELEDLVFISLKRTTLYTQLLPQVLTDNEYGSCDVFKGKVVNVNVGDNNNTSPTQSRVHMVSEILKNVVKASNGSLVQTVERIDASDAETTLDFCVSHKEISSASGGHLIFVGNVACSAAADTVISMDDCKRFFSDELALMSEHRLDEETGSAADSQESLTRASLMFAFINGNISKSISLKLDENITPFCKGAVFVLYNYCRMAHIIHKYKTLEQNGSYPPLPDIELIDFTTLTKQEEWSMMYEYVICWPYVFESTASDLRKGEFKVHKILEFLKSLASTFSAYYRRTRVLTEARPNLLPVLQARIYLILALMKVYKTALDVLGLRPLQNM</sequence>
<dbReference type="GO" id="GO:0106217">
    <property type="term" value="P:tRNA C3-cytosine methylation"/>
    <property type="evidence" value="ECO:0007669"/>
    <property type="project" value="TreeGrafter"/>
</dbReference>
<dbReference type="InterPro" id="IPR037380">
    <property type="entry name" value="DALRD3"/>
</dbReference>
<dbReference type="SMART" id="SM00836">
    <property type="entry name" value="DALR_1"/>
    <property type="match status" value="1"/>
</dbReference>
<gene>
    <name evidence="3" type="primary">DALRD3_0</name>
    <name evidence="3" type="ORF">g.56014</name>
</gene>
<organism evidence="3">
    <name type="scientific">Lygus hesperus</name>
    <name type="common">Western plant bug</name>
    <dbReference type="NCBI Taxonomy" id="30085"/>
    <lineage>
        <taxon>Eukaryota</taxon>
        <taxon>Metazoa</taxon>
        <taxon>Ecdysozoa</taxon>
        <taxon>Arthropoda</taxon>
        <taxon>Hexapoda</taxon>
        <taxon>Insecta</taxon>
        <taxon>Pterygota</taxon>
        <taxon>Neoptera</taxon>
        <taxon>Paraneoptera</taxon>
        <taxon>Hemiptera</taxon>
        <taxon>Heteroptera</taxon>
        <taxon>Panheteroptera</taxon>
        <taxon>Cimicomorpha</taxon>
        <taxon>Miridae</taxon>
        <taxon>Mirini</taxon>
        <taxon>Lygus</taxon>
    </lineage>
</organism>
<feature type="domain" description="DALR anticodon binding" evidence="2">
    <location>
        <begin position="327"/>
        <end position="462"/>
    </location>
</feature>
<keyword evidence="1" id="KW-1133">Transmembrane helix</keyword>
<proteinExistence type="predicted"/>
<dbReference type="GO" id="GO:0004814">
    <property type="term" value="F:arginine-tRNA ligase activity"/>
    <property type="evidence" value="ECO:0007669"/>
    <property type="project" value="InterPro"/>
</dbReference>
<protein>
    <submittedName>
        <fullName evidence="3">DALR anticodon-binding domain-containing protein 3</fullName>
    </submittedName>
</protein>
<dbReference type="SUPFAM" id="SSF47323">
    <property type="entry name" value="Anticodon-binding domain of a subclass of class I aminoacyl-tRNA synthetases"/>
    <property type="match status" value="1"/>
</dbReference>
<accession>A0A146LPR3</accession>
<dbReference type="Pfam" id="PF05746">
    <property type="entry name" value="DALR_1"/>
    <property type="match status" value="1"/>
</dbReference>
<dbReference type="GO" id="GO:0000049">
    <property type="term" value="F:tRNA binding"/>
    <property type="evidence" value="ECO:0007669"/>
    <property type="project" value="TreeGrafter"/>
</dbReference>
<keyword evidence="1" id="KW-0472">Membrane</keyword>
<dbReference type="AlphaFoldDB" id="A0A146LPR3"/>
<keyword evidence="1" id="KW-0812">Transmembrane</keyword>
<dbReference type="InterPro" id="IPR009080">
    <property type="entry name" value="tRNAsynth_Ia_anticodon-bd"/>
</dbReference>
<dbReference type="PANTHER" id="PTHR16043:SF1">
    <property type="entry name" value="DALR ANTICODON-BINDING DOMAIN-CONTAINING PROTEIN 3"/>
    <property type="match status" value="1"/>
</dbReference>
<dbReference type="PANTHER" id="PTHR16043">
    <property type="entry name" value="DALRD3 PROTEIN"/>
    <property type="match status" value="1"/>
</dbReference>
<dbReference type="Gene3D" id="1.10.730.10">
    <property type="entry name" value="Isoleucyl-tRNA Synthetase, Domain 1"/>
    <property type="match status" value="1"/>
</dbReference>